<dbReference type="InterPro" id="IPR036397">
    <property type="entry name" value="RNaseH_sf"/>
</dbReference>
<dbReference type="Gene3D" id="3.30.420.10">
    <property type="entry name" value="Ribonuclease H-like superfamily/Ribonuclease H"/>
    <property type="match status" value="1"/>
</dbReference>
<dbReference type="PANTHER" id="PTHR33481">
    <property type="entry name" value="REVERSE TRANSCRIPTASE"/>
    <property type="match status" value="1"/>
</dbReference>
<evidence type="ECO:0000313" key="2">
    <source>
        <dbReference type="Proteomes" id="UP001287286"/>
    </source>
</evidence>
<name>A0ABR0BCH3_PURLI</name>
<evidence type="ECO:0008006" key="3">
    <source>
        <dbReference type="Google" id="ProtNLM"/>
    </source>
</evidence>
<proteinExistence type="predicted"/>
<protein>
    <recommendedName>
        <fullName evidence="3">Reverse transcriptase</fullName>
    </recommendedName>
</protein>
<dbReference type="PANTHER" id="PTHR33481:SF1">
    <property type="entry name" value="ENDONUCLEASE_EXONUCLEASE_PHOSPHATASE DOMAIN-CONTAINING PROTEIN-RELATED"/>
    <property type="match status" value="1"/>
</dbReference>
<sequence>MGRRLLLRANGFDRRQQAHVGTPAVAPGWPAARRRIKAARGSIAFIDDYSAWVTGPTAEANRAKRSGATFETDKTTIIHFTRTKARSSNTSFWVEGLEVKPKDSAKILGVIIDAGLRYREHVASAAAKGLTAAMGLKRLKMLSPGVARQLFKATVAPAMDYASNVWMHARRVEDTRWLNKAQRIGAQAITGVFRTVATAVSKAEASIQSVEERHRQAATRLCVNLRTLPKTHPLTTLKNKTSKRYPSPLHVITTMVGRKSTPRVGIIHEYALPPWTTVFNCYTRNSQKDSRLGMGSIVCDTSRDGADRIIATCSAAVGSSREQNLYTAELEAIAKALESIPSNLASRNVTVIPSNRSVVAAIRRPGRQSGQCTVRRIYDRVKHLQASGYSVGLMWEPANEDRQSLRALAKAAARQSTEHDRTGIATYQARSTKLRLALTRGRPCDRLPDGVGRYSKRLDKALPGTHTRLLYDSLKRSESNVLAQLRTGMMRLNSYLSKIGAVESSLCECGQATETAEHFLFRCKRWTEQRRILIACSRTKIGNLSFFMGGKTASDDDRWQPDMRAVHATIKFAIATKRLASTSTTPVTNP</sequence>
<dbReference type="Proteomes" id="UP001287286">
    <property type="component" value="Unassembled WGS sequence"/>
</dbReference>
<accession>A0ABR0BCH3</accession>
<evidence type="ECO:0000313" key="1">
    <source>
        <dbReference type="EMBL" id="KAK4065820.1"/>
    </source>
</evidence>
<keyword evidence="2" id="KW-1185">Reference proteome</keyword>
<reference evidence="1 2" key="1">
    <citation type="journal article" date="2024" name="Microbiol. Resour. Announc.">
        <title>Genome annotations for the ascomycete fungi Trichoderma harzianum, Trichoderma aggressivum, and Purpureocillium lilacinum.</title>
        <authorList>
            <person name="Beijen E.P.W."/>
            <person name="Ohm R.A."/>
        </authorList>
    </citation>
    <scope>NUCLEOTIDE SEQUENCE [LARGE SCALE GENOMIC DNA]</scope>
    <source>
        <strain evidence="1 2">CBS 150709</strain>
    </source>
</reference>
<dbReference type="EMBL" id="JAWRVI010000410">
    <property type="protein sequence ID" value="KAK4065820.1"/>
    <property type="molecule type" value="Genomic_DNA"/>
</dbReference>
<organism evidence="1 2">
    <name type="scientific">Purpureocillium lilacinum</name>
    <name type="common">Paecilomyces lilacinus</name>
    <dbReference type="NCBI Taxonomy" id="33203"/>
    <lineage>
        <taxon>Eukaryota</taxon>
        <taxon>Fungi</taxon>
        <taxon>Dikarya</taxon>
        <taxon>Ascomycota</taxon>
        <taxon>Pezizomycotina</taxon>
        <taxon>Sordariomycetes</taxon>
        <taxon>Hypocreomycetidae</taxon>
        <taxon>Hypocreales</taxon>
        <taxon>Ophiocordycipitaceae</taxon>
        <taxon>Purpureocillium</taxon>
    </lineage>
</organism>
<gene>
    <name evidence="1" type="ORF">Purlil1_14013</name>
</gene>
<comment type="caution">
    <text evidence="1">The sequence shown here is derived from an EMBL/GenBank/DDBJ whole genome shotgun (WGS) entry which is preliminary data.</text>
</comment>